<name>A0A2P4YDA9_9STRA</name>
<feature type="transmembrane region" description="Helical" evidence="1">
    <location>
        <begin position="21"/>
        <end position="48"/>
    </location>
</feature>
<feature type="transmembrane region" description="Helical" evidence="1">
    <location>
        <begin position="68"/>
        <end position="90"/>
    </location>
</feature>
<evidence type="ECO:0000313" key="2">
    <source>
        <dbReference type="EMBL" id="POM75807.1"/>
    </source>
</evidence>
<evidence type="ECO:0000256" key="1">
    <source>
        <dbReference type="SAM" id="Phobius"/>
    </source>
</evidence>
<comment type="caution">
    <text evidence="2">The sequence shown here is derived from an EMBL/GenBank/DDBJ whole genome shotgun (WGS) entry which is preliminary data.</text>
</comment>
<evidence type="ECO:0000313" key="3">
    <source>
        <dbReference type="Proteomes" id="UP000237271"/>
    </source>
</evidence>
<dbReference type="Proteomes" id="UP000237271">
    <property type="component" value="Unassembled WGS sequence"/>
</dbReference>
<dbReference type="EMBL" id="NCKW01003645">
    <property type="protein sequence ID" value="POM75807.1"/>
    <property type="molecule type" value="Genomic_DNA"/>
</dbReference>
<sequence>MLDCAVQGYTVRANKLVSHGLQLVFIANISFEYVECVIPLIFVCYTLVHELPNVVFFPGIDSSWNDSAIVNILLFSTLEVISLVALNVLVQHKFEFSALYQLAYVLETQVDVVEMKFFFAVLSLLPYELEHFGKAFVRNYEWTSVFSLSGFILRQRKFDHDKYQMKSLSSQFG</sequence>
<proteinExistence type="predicted"/>
<keyword evidence="1" id="KW-1133">Transmembrane helix</keyword>
<reference evidence="2 3" key="1">
    <citation type="journal article" date="2017" name="Genome Biol. Evol.">
        <title>Phytophthora megakarya and P. palmivora, closely related causal agents of cacao black pod rot, underwent increases in genome sizes and gene numbers by different mechanisms.</title>
        <authorList>
            <person name="Ali S.S."/>
            <person name="Shao J."/>
            <person name="Lary D.J."/>
            <person name="Kronmiller B."/>
            <person name="Shen D."/>
            <person name="Strem M.D."/>
            <person name="Amoako-Attah I."/>
            <person name="Akrofi A.Y."/>
            <person name="Begoude B.A."/>
            <person name="Ten Hoopen G.M."/>
            <person name="Coulibaly K."/>
            <person name="Kebe B.I."/>
            <person name="Melnick R.L."/>
            <person name="Guiltinan M.J."/>
            <person name="Tyler B.M."/>
            <person name="Meinhardt L.W."/>
            <person name="Bailey B.A."/>
        </authorList>
    </citation>
    <scope>NUCLEOTIDE SEQUENCE [LARGE SCALE GENOMIC DNA]</scope>
    <source>
        <strain evidence="3">sbr112.9</strain>
    </source>
</reference>
<protein>
    <submittedName>
        <fullName evidence="2">Uncharacterized protein</fullName>
    </submittedName>
</protein>
<gene>
    <name evidence="2" type="ORF">PHPALM_7038</name>
</gene>
<dbReference type="AlphaFoldDB" id="A0A2P4YDA9"/>
<keyword evidence="1" id="KW-0812">Transmembrane</keyword>
<organism evidence="2 3">
    <name type="scientific">Phytophthora palmivora</name>
    <dbReference type="NCBI Taxonomy" id="4796"/>
    <lineage>
        <taxon>Eukaryota</taxon>
        <taxon>Sar</taxon>
        <taxon>Stramenopiles</taxon>
        <taxon>Oomycota</taxon>
        <taxon>Peronosporomycetes</taxon>
        <taxon>Peronosporales</taxon>
        <taxon>Peronosporaceae</taxon>
        <taxon>Phytophthora</taxon>
    </lineage>
</organism>
<dbReference type="OrthoDB" id="97344at2759"/>
<keyword evidence="3" id="KW-1185">Reference proteome</keyword>
<accession>A0A2P4YDA9</accession>
<keyword evidence="1" id="KW-0472">Membrane</keyword>